<evidence type="ECO:0000256" key="1">
    <source>
        <dbReference type="SAM" id="Coils"/>
    </source>
</evidence>
<proteinExistence type="predicted"/>
<name>A0A088RPW3_LEIPA</name>
<feature type="region of interest" description="Disordered" evidence="2">
    <location>
        <begin position="142"/>
        <end position="174"/>
    </location>
</feature>
<dbReference type="KEGG" id="lpan:LPMP_180930"/>
<feature type="compositionally biased region" description="Basic and acidic residues" evidence="2">
    <location>
        <begin position="144"/>
        <end position="155"/>
    </location>
</feature>
<dbReference type="EMBL" id="CP009387">
    <property type="protein sequence ID" value="AIN97274.1"/>
    <property type="molecule type" value="Genomic_DNA"/>
</dbReference>
<evidence type="ECO:0000256" key="2">
    <source>
        <dbReference type="SAM" id="MobiDB-lite"/>
    </source>
</evidence>
<keyword evidence="4" id="KW-1185">Reference proteome</keyword>
<feature type="region of interest" description="Disordered" evidence="2">
    <location>
        <begin position="764"/>
        <end position="818"/>
    </location>
</feature>
<feature type="compositionally biased region" description="Low complexity" evidence="2">
    <location>
        <begin position="368"/>
        <end position="377"/>
    </location>
</feature>
<gene>
    <name evidence="3" type="ORF">LPMP_180930</name>
</gene>
<feature type="coiled-coil region" evidence="1">
    <location>
        <begin position="568"/>
        <end position="666"/>
    </location>
</feature>
<dbReference type="VEuPathDB" id="TriTrypDB:LPMP_180930"/>
<reference evidence="3 4" key="1">
    <citation type="journal article" date="2015" name="Sci. Rep.">
        <title>The genome of Leishmania panamensis: insights into genomics of the L. (Viannia) subgenus.</title>
        <authorList>
            <person name="Llanes A."/>
            <person name="Restrepo C.M."/>
            <person name="Vecchio G.D."/>
            <person name="Anguizola F.J."/>
            <person name="Lleonart R."/>
        </authorList>
    </citation>
    <scope>NUCLEOTIDE SEQUENCE [LARGE SCALE GENOMIC DNA]</scope>
    <source>
        <strain evidence="3 4">MHOM/PA/94/PSC-1</strain>
    </source>
</reference>
<evidence type="ECO:0000313" key="4">
    <source>
        <dbReference type="Proteomes" id="UP000063063"/>
    </source>
</evidence>
<protein>
    <submittedName>
        <fullName evidence="3">Uncharacterized protein</fullName>
    </submittedName>
</protein>
<dbReference type="GeneID" id="22573983"/>
<accession>A0A088RPW3</accession>
<keyword evidence="1" id="KW-0175">Coiled coil</keyword>
<evidence type="ECO:0000313" key="3">
    <source>
        <dbReference type="EMBL" id="AIN97274.1"/>
    </source>
</evidence>
<organism evidence="3 4">
    <name type="scientific">Leishmania panamensis</name>
    <dbReference type="NCBI Taxonomy" id="5679"/>
    <lineage>
        <taxon>Eukaryota</taxon>
        <taxon>Discoba</taxon>
        <taxon>Euglenozoa</taxon>
        <taxon>Kinetoplastea</taxon>
        <taxon>Metakinetoplastina</taxon>
        <taxon>Trypanosomatida</taxon>
        <taxon>Trypanosomatidae</taxon>
        <taxon>Leishmaniinae</taxon>
        <taxon>Leishmania</taxon>
        <taxon>Leishmania guyanensis species complex</taxon>
    </lineage>
</organism>
<dbReference type="Proteomes" id="UP000063063">
    <property type="component" value="Chromosome 18"/>
</dbReference>
<sequence>MKSANRSAAGQPAAAPTAAAMATGSLLQEVYFEKQVLKLGMDGSKLPRRVVVTDTHIYVCVPSGGITRTIAVRRIEWVTLCPREDVADDDDADSHAGCTETSDSAAAPGGAGSDDPTKPLSTRKREKATSLFTSAFSQSGGIASKKELETPHTSRADVSPASSSHHHSSSTAAKVGRKVLTSAAAERSVTVVAIGIAQEPALALQFYSAVDGEDFVAALREASHMPTTAVFNVPNEEGPADVAGRLLPLLPGRCEGPIAPRALKREADGLNVDNHKPHTGDRRGVEKVQLSPPRSPRSPTAPPQPAAHSALLPQERRGSGGSDSSHGKRSRSRESVRTVEPEQAAQPCLGLSDRLLQHRSGDLPPPATSTAAYAPDTKAPWHSPLQEPSKSQRLTNGLPLERWTPSPLRAAPHREVPTPPLLKLIHSSPTEDRSGSIFCSHGINAIQSLHDAANETGRALSQEWLPDLTDASTTSSAMLKPAPFCHKVAAPVTSQKASNGLWRCRRDSTRVAPASLTPAEVTSCRSLFSGEVNTTQGVDPIPSTLLAAAPQTSSMVTRGGARDAPLDMNALQAELATQSTTVAQLQRTLQAHESLLIELANAKADLRGLWATLSERDAQCDRWQAACSQAEERVRVLHRQHECVLAEQKERLQAAHRAELETVQEAFEKYDAKMSAFVEQLQHSHRKEMAQWQHERRTLLFQLNEQQQRDIEVYHRLRAAEVAAQAQYEAQSRCSSAPHVHQYANTHAHQDACRSVKDKLERYNAQRQSSAVVAGAIHSPRDPGTLSRRGPQELSMQRNPVSAGWPLPRATSPSNTMPQLSAHRLLDSDPDVEDEVNQGHPTANYSTAALTQCSRSYIQAHLQTPSPFPLGDCIPSAADTGKGGHTLSRRSYV</sequence>
<feature type="compositionally biased region" description="Polar residues" evidence="2">
    <location>
        <begin position="386"/>
        <end position="395"/>
    </location>
</feature>
<dbReference type="OrthoDB" id="266967at2759"/>
<feature type="compositionally biased region" description="Pro residues" evidence="2">
    <location>
        <begin position="293"/>
        <end position="305"/>
    </location>
</feature>
<dbReference type="VEuPathDB" id="TriTrypDB:LPAL13_180012200"/>
<dbReference type="AlphaFoldDB" id="A0A088RPW3"/>
<feature type="compositionally biased region" description="Basic and acidic residues" evidence="2">
    <location>
        <begin position="265"/>
        <end position="286"/>
    </location>
</feature>
<dbReference type="eggNOG" id="ENOG502SEXF">
    <property type="taxonomic scope" value="Eukaryota"/>
</dbReference>
<dbReference type="RefSeq" id="XP_010697927.1">
    <property type="nucleotide sequence ID" value="XM_010699625.1"/>
</dbReference>
<feature type="region of interest" description="Disordered" evidence="2">
    <location>
        <begin position="86"/>
        <end position="125"/>
    </location>
</feature>
<feature type="region of interest" description="Disordered" evidence="2">
    <location>
        <begin position="265"/>
        <end position="415"/>
    </location>
</feature>